<comment type="caution">
    <text evidence="1">The sequence shown here is derived from an EMBL/GenBank/DDBJ whole genome shotgun (WGS) entry which is preliminary data.</text>
</comment>
<accession>A0ABR8R6V0</accession>
<evidence type="ECO:0000313" key="2">
    <source>
        <dbReference type="Proteomes" id="UP000640786"/>
    </source>
</evidence>
<reference evidence="1 2" key="1">
    <citation type="submission" date="2020-08" db="EMBL/GenBank/DDBJ databases">
        <title>A Genomic Blueprint of the Chicken Gut Microbiome.</title>
        <authorList>
            <person name="Gilroy R."/>
            <person name="Ravi A."/>
            <person name="Getino M."/>
            <person name="Pursley I."/>
            <person name="Horton D.L."/>
            <person name="Alikhan N.-F."/>
            <person name="Baker D."/>
            <person name="Gharbi K."/>
            <person name="Hall N."/>
            <person name="Watson M."/>
            <person name="Adriaenssens E.M."/>
            <person name="Foster-Nyarko E."/>
            <person name="Jarju S."/>
            <person name="Secka A."/>
            <person name="Antonio M."/>
            <person name="Oren A."/>
            <person name="Chaudhuri R."/>
            <person name="La Ragione R.M."/>
            <person name="Hildebrand F."/>
            <person name="Pallen M.J."/>
        </authorList>
    </citation>
    <scope>NUCLEOTIDE SEQUENCE [LARGE SCALE GENOMIC DNA]</scope>
    <source>
        <strain evidence="1 2">Sa2BUA9</strain>
    </source>
</reference>
<protein>
    <submittedName>
        <fullName evidence="1">Potassium-transporting ATPase subunit F</fullName>
    </submittedName>
</protein>
<proteinExistence type="predicted"/>
<evidence type="ECO:0000313" key="1">
    <source>
        <dbReference type="EMBL" id="MBD7943524.1"/>
    </source>
</evidence>
<dbReference type="Pfam" id="PF09604">
    <property type="entry name" value="Potass_KdpF"/>
    <property type="match status" value="1"/>
</dbReference>
<dbReference type="RefSeq" id="WP_144537104.1">
    <property type="nucleotide sequence ID" value="NZ_JACSQO010000002.1"/>
</dbReference>
<name>A0ABR8R6V0_9BACI</name>
<sequence length="25" mass="2925">MIILLVFSIATSIYLLDALIRPERY</sequence>
<dbReference type="InterPro" id="IPR011726">
    <property type="entry name" value="KdpF"/>
</dbReference>
<gene>
    <name evidence="1" type="ORF">H9650_05275</name>
</gene>
<keyword evidence="2" id="KW-1185">Reference proteome</keyword>
<dbReference type="Proteomes" id="UP000640786">
    <property type="component" value="Unassembled WGS sequence"/>
</dbReference>
<organism evidence="1 2">
    <name type="scientific">Psychrobacillus faecigallinarum</name>
    <dbReference type="NCBI Taxonomy" id="2762235"/>
    <lineage>
        <taxon>Bacteria</taxon>
        <taxon>Bacillati</taxon>
        <taxon>Bacillota</taxon>
        <taxon>Bacilli</taxon>
        <taxon>Bacillales</taxon>
        <taxon>Bacillaceae</taxon>
        <taxon>Psychrobacillus</taxon>
    </lineage>
</organism>
<dbReference type="EMBL" id="JACSQO010000002">
    <property type="protein sequence ID" value="MBD7943524.1"/>
    <property type="molecule type" value="Genomic_DNA"/>
</dbReference>